<reference evidence="14 15" key="1">
    <citation type="submission" date="2024-01" db="EMBL/GenBank/DDBJ databases">
        <title>Multi-omics insights into the function and evolution of sodium benzoate biodegradation pathways in Benzoatithermus flavus gen. nov., sp. nov. from hot spring.</title>
        <authorList>
            <person name="Hu C.-J."/>
            <person name="Li W.-J."/>
        </authorList>
    </citation>
    <scope>NUCLEOTIDE SEQUENCE [LARGE SCALE GENOMIC DNA]</scope>
    <source>
        <strain evidence="14 15">SYSU G07066</strain>
    </source>
</reference>
<comment type="catalytic activity">
    <reaction evidence="10">
        <text>hydrolysis of (1-&gt;4)-alpha-D-glucosidic linkage in 4-alpha-D-[(1-&gt;4)-alpha-D-glucanosyl]n trehalose to yield trehalose and (1-&gt;4)-alpha-D-glucan.</text>
        <dbReference type="EC" id="3.2.1.141"/>
    </reaction>
</comment>
<evidence type="ECO:0000256" key="6">
    <source>
        <dbReference type="ARBA" id="ARBA00022490"/>
    </source>
</evidence>
<dbReference type="SUPFAM" id="SSF51445">
    <property type="entry name" value="(Trans)glycosidases"/>
    <property type="match status" value="1"/>
</dbReference>
<dbReference type="PANTHER" id="PTHR43651">
    <property type="entry name" value="1,4-ALPHA-GLUCAN-BRANCHING ENZYME"/>
    <property type="match status" value="1"/>
</dbReference>
<evidence type="ECO:0000259" key="13">
    <source>
        <dbReference type="SMART" id="SM00642"/>
    </source>
</evidence>
<evidence type="ECO:0000256" key="7">
    <source>
        <dbReference type="ARBA" id="ARBA00022801"/>
    </source>
</evidence>
<dbReference type="Gene3D" id="2.60.40.10">
    <property type="entry name" value="Immunoglobulins"/>
    <property type="match status" value="1"/>
</dbReference>
<evidence type="ECO:0000256" key="10">
    <source>
        <dbReference type="ARBA" id="ARBA00034013"/>
    </source>
</evidence>
<dbReference type="InterPro" id="IPR022567">
    <property type="entry name" value="DUF3459"/>
</dbReference>
<comment type="pathway">
    <text evidence="2">Glycan biosynthesis; trehalose biosynthesis.</text>
</comment>
<dbReference type="Proteomes" id="UP001375743">
    <property type="component" value="Unassembled WGS sequence"/>
</dbReference>
<dbReference type="Pfam" id="PF02922">
    <property type="entry name" value="CBM_48"/>
    <property type="match status" value="1"/>
</dbReference>
<gene>
    <name evidence="14" type="primary">treZ</name>
    <name evidence="14" type="ORF">U1T56_04395</name>
</gene>
<dbReference type="RefSeq" id="WP_418158229.1">
    <property type="nucleotide sequence ID" value="NZ_JBBLZC010000003.1"/>
</dbReference>
<comment type="similarity">
    <text evidence="3">Belongs to the glycosyl hydrolase 13 family.</text>
</comment>
<evidence type="ECO:0000256" key="1">
    <source>
        <dbReference type="ARBA" id="ARBA00004496"/>
    </source>
</evidence>
<dbReference type="InterPro" id="IPR006047">
    <property type="entry name" value="GH13_cat_dom"/>
</dbReference>
<name>A0ABU8XMI3_9PROT</name>
<evidence type="ECO:0000256" key="11">
    <source>
        <dbReference type="NCBIfam" id="TIGR02402"/>
    </source>
</evidence>
<evidence type="ECO:0000256" key="3">
    <source>
        <dbReference type="ARBA" id="ARBA00008061"/>
    </source>
</evidence>
<keyword evidence="9 14" id="KW-0326">Glycosidase</keyword>
<feature type="compositionally biased region" description="Basic and acidic residues" evidence="12">
    <location>
        <begin position="638"/>
        <end position="660"/>
    </location>
</feature>
<evidence type="ECO:0000256" key="8">
    <source>
        <dbReference type="ARBA" id="ARBA00023277"/>
    </source>
</evidence>
<comment type="subcellular location">
    <subcellularLocation>
        <location evidence="1">Cytoplasm</location>
    </subcellularLocation>
</comment>
<keyword evidence="7 14" id="KW-0378">Hydrolase</keyword>
<evidence type="ECO:0000256" key="5">
    <source>
        <dbReference type="ARBA" id="ARBA00015938"/>
    </source>
</evidence>
<dbReference type="GO" id="GO:0033942">
    <property type="term" value="F:4-alpha-D-(1-&gt;4)-alpha-D-glucanotrehalose trehalohydrolase activity"/>
    <property type="evidence" value="ECO:0007669"/>
    <property type="project" value="UniProtKB-EC"/>
</dbReference>
<accession>A0ABU8XMI3</accession>
<organism evidence="14 15">
    <name type="scientific">Benzoatithermus flavus</name>
    <dbReference type="NCBI Taxonomy" id="3108223"/>
    <lineage>
        <taxon>Bacteria</taxon>
        <taxon>Pseudomonadati</taxon>
        <taxon>Pseudomonadota</taxon>
        <taxon>Alphaproteobacteria</taxon>
        <taxon>Geminicoccales</taxon>
        <taxon>Geminicoccaceae</taxon>
        <taxon>Benzoatithermus</taxon>
    </lineage>
</organism>
<dbReference type="InterPro" id="IPR012768">
    <property type="entry name" value="Trehalose_TreZ"/>
</dbReference>
<dbReference type="CDD" id="cd02853">
    <property type="entry name" value="E_set_MTHase_like_N"/>
    <property type="match status" value="1"/>
</dbReference>
<evidence type="ECO:0000256" key="4">
    <source>
        <dbReference type="ARBA" id="ARBA00012268"/>
    </source>
</evidence>
<dbReference type="InterPro" id="IPR013783">
    <property type="entry name" value="Ig-like_fold"/>
</dbReference>
<dbReference type="CDD" id="cd11325">
    <property type="entry name" value="AmyAc_GTHase"/>
    <property type="match status" value="1"/>
</dbReference>
<feature type="region of interest" description="Disordered" evidence="12">
    <location>
        <begin position="632"/>
        <end position="660"/>
    </location>
</feature>
<dbReference type="EC" id="3.2.1.141" evidence="4 11"/>
<dbReference type="InterPro" id="IPR004193">
    <property type="entry name" value="Glyco_hydro_13_N"/>
</dbReference>
<evidence type="ECO:0000256" key="2">
    <source>
        <dbReference type="ARBA" id="ARBA00005199"/>
    </source>
</evidence>
<dbReference type="PANTHER" id="PTHR43651:SF11">
    <property type="entry name" value="MALTO-OLIGOSYLTREHALOSE TREHALOHYDROLASE"/>
    <property type="match status" value="1"/>
</dbReference>
<dbReference type="Pfam" id="PF11941">
    <property type="entry name" value="DUF3459"/>
    <property type="match status" value="1"/>
</dbReference>
<dbReference type="NCBIfam" id="TIGR02402">
    <property type="entry name" value="trehalose_TreZ"/>
    <property type="match status" value="1"/>
</dbReference>
<dbReference type="EMBL" id="JBBLZC010000003">
    <property type="protein sequence ID" value="MEK0082377.1"/>
    <property type="molecule type" value="Genomic_DNA"/>
</dbReference>
<feature type="domain" description="Glycosyl hydrolase family 13 catalytic" evidence="13">
    <location>
        <begin position="103"/>
        <end position="473"/>
    </location>
</feature>
<keyword evidence="6" id="KW-0963">Cytoplasm</keyword>
<keyword evidence="15" id="KW-1185">Reference proteome</keyword>
<dbReference type="Gene3D" id="1.10.10.760">
    <property type="entry name" value="E-set domains of sugar-utilizing enzymes"/>
    <property type="match status" value="1"/>
</dbReference>
<evidence type="ECO:0000313" key="14">
    <source>
        <dbReference type="EMBL" id="MEK0082377.1"/>
    </source>
</evidence>
<sequence>MSTAAAARSAWRDPLVRRLPVGAEPFGNGVHFRVWAPAARKLAVVLGNGEAAWLEAEGEGHFSASIAGIGHGTRYRYRLDDGDLLPDPVSRCQPEGPAGPSMVIDPDRYRWRDQDWRGVPREGQVLYELHVGAFTPEGTWRAAAGRLPQLAEIGITCIEMMPVNEFAGRFGWGYDGASLFAPYHHYGEPDDLRFFVDEAHRHGLGVILDVVYNHLGPGSDFLRKFSKDYFNPRYDTDWGEALNFDGENCAPVREWVVTNGIYWVDEFHMDGFRIDATQNIYDFDESREHILAEFTRRAREAAGSRTILVVGENEPQITRLIRPRAQGGYGLDALWNDDFHHSAIVALTGRNEAYLTDHRGSPQEFVSAAKHGFLYQGQRYRWQDWPRGTPTRGLEPCQLVNFTQNHDQLANMGRGYRAHHIAGAGRYRAITALMVLMPGTPMYFMGQEFGASQPFHYFLDVKGELADMVDAGRRKEVSQFPSLATPELQAVLKRPDDPATFAACKLDWAEFDRHHEHVALNRDLLRLRREDPTLRFACCASGRVDGAVLGPEAFVLRYFGQADDDRLLLVNLGIDLELTIMPEPLLAPPEGTDWTLLWSSEHPDYGGIGAQAPAPDRPWVLPGHAALLLRPGAPWPGRKSELEKALDKAEEIRARRERKG</sequence>
<dbReference type="InterPro" id="IPR014756">
    <property type="entry name" value="Ig_E-set"/>
</dbReference>
<comment type="caution">
    <text evidence="14">The sequence shown here is derived from an EMBL/GenBank/DDBJ whole genome shotgun (WGS) entry which is preliminary data.</text>
</comment>
<evidence type="ECO:0000256" key="12">
    <source>
        <dbReference type="SAM" id="MobiDB-lite"/>
    </source>
</evidence>
<dbReference type="Gene3D" id="3.20.20.80">
    <property type="entry name" value="Glycosidases"/>
    <property type="match status" value="1"/>
</dbReference>
<protein>
    <recommendedName>
        <fullName evidence="5 11">Malto-oligosyltrehalose trehalohydrolase</fullName>
        <ecNumber evidence="4 11">3.2.1.141</ecNumber>
    </recommendedName>
</protein>
<dbReference type="InterPro" id="IPR017853">
    <property type="entry name" value="GH"/>
</dbReference>
<dbReference type="SUPFAM" id="SSF81296">
    <property type="entry name" value="E set domains"/>
    <property type="match status" value="1"/>
</dbReference>
<dbReference type="SMART" id="SM00642">
    <property type="entry name" value="Aamy"/>
    <property type="match status" value="1"/>
</dbReference>
<evidence type="ECO:0000313" key="15">
    <source>
        <dbReference type="Proteomes" id="UP001375743"/>
    </source>
</evidence>
<proteinExistence type="inferred from homology"/>
<dbReference type="Pfam" id="PF00128">
    <property type="entry name" value="Alpha-amylase"/>
    <property type="match status" value="1"/>
</dbReference>
<dbReference type="InterPro" id="IPR044901">
    <property type="entry name" value="Trehalose_TreZ_E-set_sf"/>
</dbReference>
<keyword evidence="8" id="KW-0119">Carbohydrate metabolism</keyword>
<evidence type="ECO:0000256" key="9">
    <source>
        <dbReference type="ARBA" id="ARBA00023295"/>
    </source>
</evidence>